<dbReference type="EMBL" id="KF900870">
    <property type="protein sequence ID" value="AIF09665.1"/>
    <property type="molecule type" value="Genomic_DNA"/>
</dbReference>
<proteinExistence type="predicted"/>
<keyword evidence="1" id="KW-0472">Membrane</keyword>
<feature type="transmembrane region" description="Helical" evidence="1">
    <location>
        <begin position="54"/>
        <end position="72"/>
    </location>
</feature>
<organism evidence="2">
    <name type="scientific">uncultured marine thaumarchaeote KM3_40_A11</name>
    <dbReference type="NCBI Taxonomy" id="1456141"/>
    <lineage>
        <taxon>Archaea</taxon>
        <taxon>Nitrososphaerota</taxon>
        <taxon>environmental samples</taxon>
    </lineage>
</organism>
<protein>
    <submittedName>
        <fullName evidence="2">Uncharacterized protein</fullName>
    </submittedName>
</protein>
<feature type="transmembrane region" description="Helical" evidence="1">
    <location>
        <begin position="21"/>
        <end position="42"/>
    </location>
</feature>
<name>A0A075H378_9ARCH</name>
<keyword evidence="1" id="KW-0812">Transmembrane</keyword>
<reference evidence="2" key="1">
    <citation type="journal article" date="2014" name="Genome Biol. Evol.">
        <title>Pangenome evidence for extensive interdomain horizontal transfer affecting lineage core and shell genes in uncultured planktonic thaumarchaeota and euryarchaeota.</title>
        <authorList>
            <person name="Deschamps P."/>
            <person name="Zivanovic Y."/>
            <person name="Moreira D."/>
            <person name="Rodriguez-Valera F."/>
            <person name="Lopez-Garcia P."/>
        </authorList>
    </citation>
    <scope>NUCLEOTIDE SEQUENCE</scope>
</reference>
<sequence length="172" mass="20020">MKLRRCEFMKISKLFGNLKPFAITYISVIAFSNFVFVLFSQTVRDIIWSFFKDAGGIVILGMVFLFALAWLFKARPHKIPKQYQVIVFDIFGKESQIDGLRTEFKNHDVAWSFMKFYKKSYPLHSFAMVTKQKNSPKKLFSNISKSTNIEFTIYNLSVILGSNLLLENTKKT</sequence>
<accession>A0A075H378</accession>
<dbReference type="AlphaFoldDB" id="A0A075H378"/>
<evidence type="ECO:0000313" key="2">
    <source>
        <dbReference type="EMBL" id="AIF09665.1"/>
    </source>
</evidence>
<keyword evidence="1" id="KW-1133">Transmembrane helix</keyword>
<evidence type="ECO:0000256" key="1">
    <source>
        <dbReference type="SAM" id="Phobius"/>
    </source>
</evidence>